<organism evidence="2 3">
    <name type="scientific">Glycomyces buryatensis</name>
    <dbReference type="NCBI Taxonomy" id="2570927"/>
    <lineage>
        <taxon>Bacteria</taxon>
        <taxon>Bacillati</taxon>
        <taxon>Actinomycetota</taxon>
        <taxon>Actinomycetes</taxon>
        <taxon>Glycomycetales</taxon>
        <taxon>Glycomycetaceae</taxon>
        <taxon>Glycomyces</taxon>
    </lineage>
</organism>
<dbReference type="OrthoDB" id="10009377at2"/>
<keyword evidence="1" id="KW-0472">Membrane</keyword>
<protein>
    <submittedName>
        <fullName evidence="2">Uncharacterized protein</fullName>
    </submittedName>
</protein>
<keyword evidence="1" id="KW-1133">Transmembrane helix</keyword>
<comment type="caution">
    <text evidence="2">The sequence shown here is derived from an EMBL/GenBank/DDBJ whole genome shotgun (WGS) entry which is preliminary data.</text>
</comment>
<name>A0A4S8PR39_9ACTN</name>
<evidence type="ECO:0000313" key="2">
    <source>
        <dbReference type="EMBL" id="THV33647.1"/>
    </source>
</evidence>
<dbReference type="EMBL" id="STGY01000083">
    <property type="protein sequence ID" value="THV33647.1"/>
    <property type="molecule type" value="Genomic_DNA"/>
</dbReference>
<sequence length="134" mass="14259">MSEAEVSGLLRWRRAGLVVLMIAVALGVAWMHGAVHIHDGPACHTTVAESPIQATGESALAADPGPESASHLVQTCAAMLTMFCLAVLTAAMWHRGRGAPLRAPGPIRRPAFRWTSSRPPGGRLSFMEISVLRI</sequence>
<keyword evidence="1" id="KW-0812">Transmembrane</keyword>
<evidence type="ECO:0000313" key="3">
    <source>
        <dbReference type="Proteomes" id="UP000308760"/>
    </source>
</evidence>
<reference evidence="3" key="1">
    <citation type="submission" date="2019-04" db="EMBL/GenBank/DDBJ databases">
        <title>Nocardioides xinjiangensis sp. nov.</title>
        <authorList>
            <person name="Liu S."/>
        </authorList>
    </citation>
    <scope>NUCLEOTIDE SEQUENCE [LARGE SCALE GENOMIC DNA]</scope>
    <source>
        <strain evidence="3">18</strain>
    </source>
</reference>
<feature type="transmembrane region" description="Helical" evidence="1">
    <location>
        <begin position="12"/>
        <end position="31"/>
    </location>
</feature>
<dbReference type="Proteomes" id="UP000308760">
    <property type="component" value="Unassembled WGS sequence"/>
</dbReference>
<evidence type="ECO:0000256" key="1">
    <source>
        <dbReference type="SAM" id="Phobius"/>
    </source>
</evidence>
<dbReference type="AlphaFoldDB" id="A0A4S8PR39"/>
<keyword evidence="3" id="KW-1185">Reference proteome</keyword>
<gene>
    <name evidence="2" type="ORF">FAB82_26295</name>
</gene>
<accession>A0A4S8PR39</accession>
<feature type="transmembrane region" description="Helical" evidence="1">
    <location>
        <begin position="72"/>
        <end position="93"/>
    </location>
</feature>
<dbReference type="RefSeq" id="WP_136537528.1">
    <property type="nucleotide sequence ID" value="NZ_STGY01000083.1"/>
</dbReference>
<proteinExistence type="predicted"/>
<reference evidence="2 3" key="2">
    <citation type="submission" date="2019-05" db="EMBL/GenBank/DDBJ databases">
        <title>Glycomyces buryatensis sp. nov.</title>
        <authorList>
            <person name="Nikitina E."/>
        </authorList>
    </citation>
    <scope>NUCLEOTIDE SEQUENCE [LARGE SCALE GENOMIC DNA]</scope>
    <source>
        <strain evidence="2 3">18</strain>
    </source>
</reference>